<evidence type="ECO:0000313" key="5">
    <source>
        <dbReference type="EMBL" id="EKC29246.1"/>
    </source>
</evidence>
<evidence type="ECO:0000256" key="2">
    <source>
        <dbReference type="ARBA" id="ARBA00023163"/>
    </source>
</evidence>
<keyword evidence="3" id="KW-0539">Nucleus</keyword>
<keyword evidence="2" id="KW-0804">Transcription</keyword>
<feature type="compositionally biased region" description="Polar residues" evidence="4">
    <location>
        <begin position="879"/>
        <end position="891"/>
    </location>
</feature>
<dbReference type="PANTHER" id="PTHR16088">
    <property type="entry name" value="YY1 ASSOCIATED PROTEIN-RELATED"/>
    <property type="match status" value="1"/>
</dbReference>
<evidence type="ECO:0000256" key="1">
    <source>
        <dbReference type="ARBA" id="ARBA00023015"/>
    </source>
</evidence>
<keyword evidence="1" id="KW-0805">Transcription regulation</keyword>
<feature type="region of interest" description="Disordered" evidence="4">
    <location>
        <begin position="879"/>
        <end position="900"/>
    </location>
</feature>
<feature type="compositionally biased region" description="Acidic residues" evidence="4">
    <location>
        <begin position="118"/>
        <end position="129"/>
    </location>
</feature>
<evidence type="ECO:0000256" key="3">
    <source>
        <dbReference type="ARBA" id="ARBA00023242"/>
    </source>
</evidence>
<dbReference type="InParanoid" id="K1R5L5"/>
<evidence type="ECO:0000256" key="4">
    <source>
        <dbReference type="SAM" id="MobiDB-lite"/>
    </source>
</evidence>
<dbReference type="PANTHER" id="PTHR16088:SF3">
    <property type="entry name" value="GON-4-LIKE PROTEIN"/>
    <property type="match status" value="1"/>
</dbReference>
<feature type="region of interest" description="Disordered" evidence="4">
    <location>
        <begin position="759"/>
        <end position="780"/>
    </location>
</feature>
<feature type="compositionally biased region" description="Low complexity" evidence="4">
    <location>
        <begin position="167"/>
        <end position="182"/>
    </location>
</feature>
<dbReference type="AlphaFoldDB" id="K1R5L5"/>
<dbReference type="GO" id="GO:0006355">
    <property type="term" value="P:regulation of DNA-templated transcription"/>
    <property type="evidence" value="ECO:0007669"/>
    <property type="project" value="TreeGrafter"/>
</dbReference>
<dbReference type="GO" id="GO:0003712">
    <property type="term" value="F:transcription coregulator activity"/>
    <property type="evidence" value="ECO:0007669"/>
    <property type="project" value="TreeGrafter"/>
</dbReference>
<feature type="compositionally biased region" description="Polar residues" evidence="4">
    <location>
        <begin position="679"/>
        <end position="693"/>
    </location>
</feature>
<sequence length="1069" mass="119736">MYDDGFTQVGGMNIDGSTETEKDVKSSIGPADEENDEESRIIRKGQVITNEHVVAMVRNTILNEVTSKDELKEAAYEPKMTRAKVKKAIEEKGDVMHPWPLTPLKKKEEHVKTILDIELSEEEEEDDDYNPEKEKEVSPLLAGRSVGSFSDEDSESVTSSQVSDLGSPCPSTPLTPRTPTSSLGSAADLHTTPTTEKEYKGPFLSPMGPPRLIPSYRQSLSKKFQEAEEMSERLREEQTIAARTRSKLSLEDTSIIDLESTFVPPDFTPDMYDTQCEDEDWQGFLQSLYKPPESENTNDGMDDEEKDPEYNYLAEVDDLIDSDEELRDDRAVKISKKEMNELMDELFDYYQETQPMEEEEKKVMKFKAKAHYKRQASEADGQQSAESQSYVMSDNEREQIADQMRKHVQLLTQMYVSAMGNQSEYKEVADYSKNLLMELNQFSITNTQCITPHSLYNAANLPEAVQLVNKDMEWEQIERVKPTKSVGDTLQSNKQCIPHFTSQQKQLIWISPVFMYPELLPHGAFLFREDVDRSNRRVVFTESEDRLMVLGLDQFKHLPYFHQLIRKFLLPSKTEEQIRVRIKNMTSSKASQNIIKNFKLTKKLPEFPRFTGVFSSCDMMPPRDQPTEKLPTWCKELKIREILASSDEEVERRASIQRSSSVNLPVESAGKQMIDDSRSNSAPATPMTASQDPNPVQALVISPLLTPEKSSLPTMSSTSTPVLLTSGSTQDEALPLNTILLTNKSLSLARELSLSLSSSSGLTKSSSQAFNPLSSPSVSCSSNVCTKSLDSPLTSSALPAVSSQLTNLVSVSSDHYVNELSKQTTTAPVLYSSQTVYVQNTAIQTRPSAIVADSMESSQPFTTSSYQSMPIISCQKHTSSTLSSQSRNLPTTLPPLGDKPVTRGRAVLWSDGDTGTVSSSFESTQEVITSDIKSTSNSQPERCISPDTIEPTVKMKKTDSNDAENLKCSTNQSFKESHESLNKFNPKTILSKDPKDLSSKTKRRKDATLAMLAPDIVDTDPQKDDRDTAFAQAYLTKAAEALKDDFTTYEQFLKLLYEFGRSEQSPVKV</sequence>
<feature type="region of interest" description="Disordered" evidence="4">
    <location>
        <begin position="653"/>
        <end position="693"/>
    </location>
</feature>
<proteinExistence type="predicted"/>
<name>K1R5L5_MAGGI</name>
<reference evidence="5" key="1">
    <citation type="journal article" date="2012" name="Nature">
        <title>The oyster genome reveals stress adaptation and complexity of shell formation.</title>
        <authorList>
            <person name="Zhang G."/>
            <person name="Fang X."/>
            <person name="Guo X."/>
            <person name="Li L."/>
            <person name="Luo R."/>
            <person name="Xu F."/>
            <person name="Yang P."/>
            <person name="Zhang L."/>
            <person name="Wang X."/>
            <person name="Qi H."/>
            <person name="Xiong Z."/>
            <person name="Que H."/>
            <person name="Xie Y."/>
            <person name="Holland P.W."/>
            <person name="Paps J."/>
            <person name="Zhu Y."/>
            <person name="Wu F."/>
            <person name="Chen Y."/>
            <person name="Wang J."/>
            <person name="Peng C."/>
            <person name="Meng J."/>
            <person name="Yang L."/>
            <person name="Liu J."/>
            <person name="Wen B."/>
            <person name="Zhang N."/>
            <person name="Huang Z."/>
            <person name="Zhu Q."/>
            <person name="Feng Y."/>
            <person name="Mount A."/>
            <person name="Hedgecock D."/>
            <person name="Xu Z."/>
            <person name="Liu Y."/>
            <person name="Domazet-Loso T."/>
            <person name="Du Y."/>
            <person name="Sun X."/>
            <person name="Zhang S."/>
            <person name="Liu B."/>
            <person name="Cheng P."/>
            <person name="Jiang X."/>
            <person name="Li J."/>
            <person name="Fan D."/>
            <person name="Wang W."/>
            <person name="Fu W."/>
            <person name="Wang T."/>
            <person name="Wang B."/>
            <person name="Zhang J."/>
            <person name="Peng Z."/>
            <person name="Li Y."/>
            <person name="Li N."/>
            <person name="Wang J."/>
            <person name="Chen M."/>
            <person name="He Y."/>
            <person name="Tan F."/>
            <person name="Song X."/>
            <person name="Zheng Q."/>
            <person name="Huang R."/>
            <person name="Yang H."/>
            <person name="Du X."/>
            <person name="Chen L."/>
            <person name="Yang M."/>
            <person name="Gaffney P.M."/>
            <person name="Wang S."/>
            <person name="Luo L."/>
            <person name="She Z."/>
            <person name="Ming Y."/>
            <person name="Huang W."/>
            <person name="Zhang S."/>
            <person name="Huang B."/>
            <person name="Zhang Y."/>
            <person name="Qu T."/>
            <person name="Ni P."/>
            <person name="Miao G."/>
            <person name="Wang J."/>
            <person name="Wang Q."/>
            <person name="Steinberg C.E."/>
            <person name="Wang H."/>
            <person name="Li N."/>
            <person name="Qian L."/>
            <person name="Zhang G."/>
            <person name="Li Y."/>
            <person name="Yang H."/>
            <person name="Liu X."/>
            <person name="Wang J."/>
            <person name="Yin Y."/>
            <person name="Wang J."/>
        </authorList>
    </citation>
    <scope>NUCLEOTIDE SEQUENCE [LARGE SCALE GENOMIC DNA]</scope>
    <source>
        <strain evidence="5">05x7-T-G4-1.051#20</strain>
    </source>
</reference>
<dbReference type="EMBL" id="JH817548">
    <property type="protein sequence ID" value="EKC29246.1"/>
    <property type="molecule type" value="Genomic_DNA"/>
</dbReference>
<gene>
    <name evidence="5" type="ORF">CGI_10027461</name>
</gene>
<organism evidence="5">
    <name type="scientific">Magallana gigas</name>
    <name type="common">Pacific oyster</name>
    <name type="synonym">Crassostrea gigas</name>
    <dbReference type="NCBI Taxonomy" id="29159"/>
    <lineage>
        <taxon>Eukaryota</taxon>
        <taxon>Metazoa</taxon>
        <taxon>Spiralia</taxon>
        <taxon>Lophotrochozoa</taxon>
        <taxon>Mollusca</taxon>
        <taxon>Bivalvia</taxon>
        <taxon>Autobranchia</taxon>
        <taxon>Pteriomorphia</taxon>
        <taxon>Ostreida</taxon>
        <taxon>Ostreoidea</taxon>
        <taxon>Ostreidae</taxon>
        <taxon>Magallana</taxon>
    </lineage>
</organism>
<feature type="region of interest" description="Disordered" evidence="4">
    <location>
        <begin position="1"/>
        <end position="40"/>
    </location>
</feature>
<dbReference type="InterPro" id="IPR052435">
    <property type="entry name" value="YY1-Transcr_Regul"/>
</dbReference>
<feature type="region of interest" description="Disordered" evidence="4">
    <location>
        <begin position="118"/>
        <end position="209"/>
    </location>
</feature>
<protein>
    <submittedName>
        <fullName evidence="5">GON-4-like protein</fullName>
    </submittedName>
</protein>
<dbReference type="GO" id="GO:0005634">
    <property type="term" value="C:nucleus"/>
    <property type="evidence" value="ECO:0007669"/>
    <property type="project" value="TreeGrafter"/>
</dbReference>
<dbReference type="HOGENOM" id="CLU_287897_0_0_1"/>
<accession>K1R5L5</accession>